<reference evidence="2" key="1">
    <citation type="journal article" date="2014" name="Proc. Natl. Acad. Sci. U.S.A.">
        <title>Extensive sampling of basidiomycete genomes demonstrates inadequacy of the white-rot/brown-rot paradigm for wood decay fungi.</title>
        <authorList>
            <person name="Riley R."/>
            <person name="Salamov A.A."/>
            <person name="Brown D.W."/>
            <person name="Nagy L.G."/>
            <person name="Floudas D."/>
            <person name="Held B.W."/>
            <person name="Levasseur A."/>
            <person name="Lombard V."/>
            <person name="Morin E."/>
            <person name="Otillar R."/>
            <person name="Lindquist E.A."/>
            <person name="Sun H."/>
            <person name="LaButti K.M."/>
            <person name="Schmutz J."/>
            <person name="Jabbour D."/>
            <person name="Luo H."/>
            <person name="Baker S.E."/>
            <person name="Pisabarro A.G."/>
            <person name="Walton J.D."/>
            <person name="Blanchette R.A."/>
            <person name="Henrissat B."/>
            <person name="Martin F."/>
            <person name="Cullen D."/>
            <person name="Hibbett D.S."/>
            <person name="Grigoriev I.V."/>
        </authorList>
    </citation>
    <scope>NUCLEOTIDE SEQUENCE [LARGE SCALE GENOMIC DNA]</scope>
    <source>
        <strain evidence="2">MUCL 33604</strain>
    </source>
</reference>
<name>A0A067QGS0_9AGAM</name>
<protein>
    <submittedName>
        <fullName evidence="1">Uncharacterized protein</fullName>
    </submittedName>
</protein>
<dbReference type="EMBL" id="KL197712">
    <property type="protein sequence ID" value="KDQ61801.1"/>
    <property type="molecule type" value="Genomic_DNA"/>
</dbReference>
<sequence>MRLAVCDGELQPWSGAERRLGSDVVQNQVSLPYLLVTAMCTSARPLPLVNIPSRTLRAFSKPTIMVSRSRQYIDLILQALVKWPNWDPSHQIYRRAIRKVVFRDLHRPIYDEPWVETRQAWEQLDDAGEEIVWEDPHRIRGILGNLSRYCP</sequence>
<dbReference type="HOGENOM" id="CLU_1731729_0_0_1"/>
<evidence type="ECO:0000313" key="2">
    <source>
        <dbReference type="Proteomes" id="UP000027265"/>
    </source>
</evidence>
<keyword evidence="2" id="KW-1185">Reference proteome</keyword>
<evidence type="ECO:0000313" key="1">
    <source>
        <dbReference type="EMBL" id="KDQ61801.1"/>
    </source>
</evidence>
<organism evidence="1 2">
    <name type="scientific">Jaapia argillacea MUCL 33604</name>
    <dbReference type="NCBI Taxonomy" id="933084"/>
    <lineage>
        <taxon>Eukaryota</taxon>
        <taxon>Fungi</taxon>
        <taxon>Dikarya</taxon>
        <taxon>Basidiomycota</taxon>
        <taxon>Agaricomycotina</taxon>
        <taxon>Agaricomycetes</taxon>
        <taxon>Agaricomycetidae</taxon>
        <taxon>Jaapiales</taxon>
        <taxon>Jaapiaceae</taxon>
        <taxon>Jaapia</taxon>
    </lineage>
</organism>
<dbReference type="AlphaFoldDB" id="A0A067QGS0"/>
<dbReference type="InParanoid" id="A0A067QGS0"/>
<gene>
    <name evidence="1" type="ORF">JAAARDRAFT_45297</name>
</gene>
<dbReference type="Proteomes" id="UP000027265">
    <property type="component" value="Unassembled WGS sequence"/>
</dbReference>
<dbReference type="OrthoDB" id="3255261at2759"/>
<accession>A0A067QGS0</accession>
<proteinExistence type="predicted"/>